<dbReference type="InterPro" id="IPR045584">
    <property type="entry name" value="Pilin-like"/>
</dbReference>
<reference evidence="2" key="1">
    <citation type="journal article" date="2020" name="mSystems">
        <title>Genome- and Community-Level Interaction Insights into Carbon Utilization and Element Cycling Functions of Hydrothermarchaeota in Hydrothermal Sediment.</title>
        <authorList>
            <person name="Zhou Z."/>
            <person name="Liu Y."/>
            <person name="Xu W."/>
            <person name="Pan J."/>
            <person name="Luo Z.H."/>
            <person name="Li M."/>
        </authorList>
    </citation>
    <scope>NUCLEOTIDE SEQUENCE [LARGE SCALE GENOMIC DNA]</scope>
    <source>
        <strain evidence="2">SpSt-906</strain>
    </source>
</reference>
<evidence type="ECO:0000313" key="2">
    <source>
        <dbReference type="EMBL" id="HGE99564.1"/>
    </source>
</evidence>
<evidence type="ECO:0000256" key="1">
    <source>
        <dbReference type="SAM" id="Phobius"/>
    </source>
</evidence>
<dbReference type="SUPFAM" id="SSF48452">
    <property type="entry name" value="TPR-like"/>
    <property type="match status" value="1"/>
</dbReference>
<sequence length="289" mass="34379">MRKVSLTLLGVITIILWLFSITRLQLILDKKRKKPLRELLVEELAYFPSGKFLKPMVIEYENLAADLVWLRAIQYYGHHLMTDRRYTWLGHIFSILTQLDPKFIGAYRFGGMTLAWDAGEPEEAINLLRRGMRFNPLRWELPFDIAFIYYMISRDYEKAGDYFYIASKMPETWGISHRWAAFSYGRTEKRREFGKILFQDLYESTKNPEMKRIARRGLKFIKREEDMEYLQKGIDNYYQKYKKYPADLKELLASGFIDSIPKEPTGGFYTITFDQEGKAKVSYSQPRRR</sequence>
<dbReference type="AlphaFoldDB" id="A0A7C3UQ45"/>
<dbReference type="SUPFAM" id="SSF54523">
    <property type="entry name" value="Pili subunits"/>
    <property type="match status" value="1"/>
</dbReference>
<comment type="caution">
    <text evidence="2">The sequence shown here is derived from an EMBL/GenBank/DDBJ whole genome shotgun (WGS) entry which is preliminary data.</text>
</comment>
<accession>A0A7C3UQ45</accession>
<evidence type="ECO:0008006" key="3">
    <source>
        <dbReference type="Google" id="ProtNLM"/>
    </source>
</evidence>
<proteinExistence type="predicted"/>
<name>A0A7C3UQ45_UNCW3</name>
<feature type="transmembrane region" description="Helical" evidence="1">
    <location>
        <begin position="6"/>
        <end position="28"/>
    </location>
</feature>
<organism evidence="2">
    <name type="scientific">candidate division WOR-3 bacterium</name>
    <dbReference type="NCBI Taxonomy" id="2052148"/>
    <lineage>
        <taxon>Bacteria</taxon>
        <taxon>Bacteria division WOR-3</taxon>
    </lineage>
</organism>
<gene>
    <name evidence="2" type="ORF">ENX07_05800</name>
</gene>
<dbReference type="InterPro" id="IPR011990">
    <property type="entry name" value="TPR-like_helical_dom_sf"/>
</dbReference>
<keyword evidence="1" id="KW-0812">Transmembrane</keyword>
<dbReference type="Gene3D" id="1.25.40.10">
    <property type="entry name" value="Tetratricopeptide repeat domain"/>
    <property type="match status" value="1"/>
</dbReference>
<keyword evidence="1" id="KW-0472">Membrane</keyword>
<dbReference type="EMBL" id="DTMQ01000039">
    <property type="protein sequence ID" value="HGE99564.1"/>
    <property type="molecule type" value="Genomic_DNA"/>
</dbReference>
<protein>
    <recommendedName>
        <fullName evidence="3">Tetratricopeptide repeat protein</fullName>
    </recommendedName>
</protein>
<keyword evidence="1" id="KW-1133">Transmembrane helix</keyword>